<name>A0A9W4GAW1_9CYAN</name>
<evidence type="ECO:0000313" key="3">
    <source>
        <dbReference type="Proteomes" id="UP001153719"/>
    </source>
</evidence>
<reference evidence="2" key="1">
    <citation type="submission" date="2020-09" db="EMBL/GenBank/DDBJ databases">
        <authorList>
            <person name="Blom J."/>
        </authorList>
    </citation>
    <scope>NUCLEOTIDE SEQUENCE</scope>
    <source>
        <strain evidence="2">No.713</strain>
    </source>
</reference>
<dbReference type="Proteomes" id="UP001153719">
    <property type="component" value="Chromosome"/>
</dbReference>
<organism evidence="2 3">
    <name type="scientific">Planktothrix pseudagardhii</name>
    <dbReference type="NCBI Taxonomy" id="132604"/>
    <lineage>
        <taxon>Bacteria</taxon>
        <taxon>Bacillati</taxon>
        <taxon>Cyanobacteriota</taxon>
        <taxon>Cyanophyceae</taxon>
        <taxon>Oscillatoriophycideae</taxon>
        <taxon>Oscillatoriales</taxon>
        <taxon>Microcoleaceae</taxon>
        <taxon>Planktothrix</taxon>
    </lineage>
</organism>
<protein>
    <submittedName>
        <fullName evidence="2">Uncharacterized protein</fullName>
    </submittedName>
</protein>
<keyword evidence="3" id="KW-1185">Reference proteome</keyword>
<feature type="region of interest" description="Disordered" evidence="1">
    <location>
        <begin position="24"/>
        <end position="45"/>
    </location>
</feature>
<gene>
    <name evidence="2" type="ORF">NO713_04921</name>
</gene>
<dbReference type="KEGG" id="ppsu:NO713_04921"/>
<proteinExistence type="predicted"/>
<dbReference type="RefSeq" id="WP_254174854.1">
    <property type="nucleotide sequence ID" value="NZ_LR882967.1"/>
</dbReference>
<dbReference type="EMBL" id="LR882967">
    <property type="protein sequence ID" value="CAD5982025.1"/>
    <property type="molecule type" value="Genomic_DNA"/>
</dbReference>
<sequence length="114" mass="13378">MSEWFQQKLPNMNCFCHESGEPIADPHNSRNSSYIEQPTTNERNYPEYLDDENIQENKDESDQFCNQLNKPKKLTPKDTMEFLCEPDPWSLDGTPRCNSGYCEDSIYDLDDQND</sequence>
<evidence type="ECO:0000313" key="2">
    <source>
        <dbReference type="EMBL" id="CAD5982025.1"/>
    </source>
</evidence>
<dbReference type="AlphaFoldDB" id="A0A9W4GAW1"/>
<accession>A0A9W4GAW1</accession>
<evidence type="ECO:0000256" key="1">
    <source>
        <dbReference type="SAM" id="MobiDB-lite"/>
    </source>
</evidence>
<feature type="compositionally biased region" description="Polar residues" evidence="1">
    <location>
        <begin position="29"/>
        <end position="43"/>
    </location>
</feature>